<dbReference type="PANTHER" id="PTHR34389">
    <property type="entry name" value="L-RHAMNOSE MUTAROTASE"/>
    <property type="match status" value="1"/>
</dbReference>
<dbReference type="PANTHER" id="PTHR34389:SF2">
    <property type="entry name" value="L-RHAMNOSE MUTAROTASE"/>
    <property type="match status" value="1"/>
</dbReference>
<dbReference type="Pfam" id="PF05336">
    <property type="entry name" value="rhaM"/>
    <property type="match status" value="1"/>
</dbReference>
<proteinExistence type="predicted"/>
<dbReference type="Gene3D" id="3.30.70.100">
    <property type="match status" value="2"/>
</dbReference>
<dbReference type="AlphaFoldDB" id="A0A934VN37"/>
<reference evidence="1" key="1">
    <citation type="submission" date="2021-01" db="EMBL/GenBank/DDBJ databases">
        <title>Modified the classification status of verrucomicrobia.</title>
        <authorList>
            <person name="Feng X."/>
        </authorList>
    </citation>
    <scope>NUCLEOTIDE SEQUENCE</scope>
    <source>
        <strain evidence="1">KCTC 13126</strain>
    </source>
</reference>
<dbReference type="InterPro" id="IPR011008">
    <property type="entry name" value="Dimeric_a/b-barrel"/>
</dbReference>
<dbReference type="Proteomes" id="UP000617628">
    <property type="component" value="Unassembled WGS sequence"/>
</dbReference>
<keyword evidence="2" id="KW-1185">Reference proteome</keyword>
<dbReference type="InterPro" id="IPR008000">
    <property type="entry name" value="Rham/fucose_mutarotase"/>
</dbReference>
<dbReference type="SUPFAM" id="SSF54909">
    <property type="entry name" value="Dimeric alpha+beta barrel"/>
    <property type="match status" value="1"/>
</dbReference>
<name>A0A934VN37_9BACT</name>
<comment type="caution">
    <text evidence="1">The sequence shown here is derived from an EMBL/GenBank/DDBJ whole genome shotgun (WGS) entry which is preliminary data.</text>
</comment>
<gene>
    <name evidence="1" type="ORF">JIN87_03045</name>
</gene>
<organism evidence="1 2">
    <name type="scientific">Pelagicoccus mobilis</name>
    <dbReference type="NCBI Taxonomy" id="415221"/>
    <lineage>
        <taxon>Bacteria</taxon>
        <taxon>Pseudomonadati</taxon>
        <taxon>Verrucomicrobiota</taxon>
        <taxon>Opitutia</taxon>
        <taxon>Puniceicoccales</taxon>
        <taxon>Pelagicoccaceae</taxon>
        <taxon>Pelagicoccus</taxon>
    </lineage>
</organism>
<protein>
    <submittedName>
        <fullName evidence="1">L-rhamnose mutarotase</fullName>
    </submittedName>
</protein>
<dbReference type="GO" id="GO:0016857">
    <property type="term" value="F:racemase and epimerase activity, acting on carbohydrates and derivatives"/>
    <property type="evidence" value="ECO:0007669"/>
    <property type="project" value="InterPro"/>
</dbReference>
<evidence type="ECO:0000313" key="1">
    <source>
        <dbReference type="EMBL" id="MBK1875827.1"/>
    </source>
</evidence>
<dbReference type="EMBL" id="JAENIL010000004">
    <property type="protein sequence ID" value="MBK1875827.1"/>
    <property type="molecule type" value="Genomic_DNA"/>
</dbReference>
<evidence type="ECO:0000313" key="2">
    <source>
        <dbReference type="Proteomes" id="UP000617628"/>
    </source>
</evidence>
<accession>A0A934VN37</accession>
<dbReference type="RefSeq" id="WP_200354042.1">
    <property type="nucleotide sequence ID" value="NZ_JAENIL010000004.1"/>
</dbReference>
<sequence length="236" mass="27355">MSPYENRLNSENFRRIGLLAEIRPDSLAEVADLVSSGSTDLAKDLEHAGIRNLAIYQKAVGDLELVFLYFETIELDQEKAILLLKESSAWWSTLEGHLLAHPRATKENHPWVRCEFMNVIAIESEFDRNKGDRIALVSQLIPEKELWYRTLHQTNWPGVVDQMRRSNFQNWTTFLIEWGESLLLFSYVEYVGKDREADESLMAADPVTQRWWTHTQPCLSPVEGSNDAWSAMERKR</sequence>